<sequence>MAAPANIVYKLKWRRGDLGFWHSAKVIGHQYETGSNKLILYFPEGGLREIAHWNDCEMSLGSDWSKLTIDDSGNTEAVKDKLKNQQDIIPPPPPEPDTNIEEPTEKEEETSEKEEEIDDRNSS</sequence>
<organism evidence="2">
    <name type="scientific">marine metagenome</name>
    <dbReference type="NCBI Taxonomy" id="408172"/>
    <lineage>
        <taxon>unclassified sequences</taxon>
        <taxon>metagenomes</taxon>
        <taxon>ecological metagenomes</taxon>
    </lineage>
</organism>
<gene>
    <name evidence="2" type="ORF">METZ01_LOCUS53642</name>
</gene>
<name>A0A381SBV8_9ZZZZ</name>
<accession>A0A381SBV8</accession>
<evidence type="ECO:0000256" key="1">
    <source>
        <dbReference type="SAM" id="MobiDB-lite"/>
    </source>
</evidence>
<dbReference type="EMBL" id="UINC01002837">
    <property type="protein sequence ID" value="SVA00788.1"/>
    <property type="molecule type" value="Genomic_DNA"/>
</dbReference>
<feature type="region of interest" description="Disordered" evidence="1">
    <location>
        <begin position="80"/>
        <end position="123"/>
    </location>
</feature>
<protein>
    <submittedName>
        <fullName evidence="2">Uncharacterized protein</fullName>
    </submittedName>
</protein>
<reference evidence="2" key="1">
    <citation type="submission" date="2018-05" db="EMBL/GenBank/DDBJ databases">
        <authorList>
            <person name="Lanie J.A."/>
            <person name="Ng W.-L."/>
            <person name="Kazmierczak K.M."/>
            <person name="Andrzejewski T.M."/>
            <person name="Davidsen T.M."/>
            <person name="Wayne K.J."/>
            <person name="Tettelin H."/>
            <person name="Glass J.I."/>
            <person name="Rusch D."/>
            <person name="Podicherti R."/>
            <person name="Tsui H.-C.T."/>
            <person name="Winkler M.E."/>
        </authorList>
    </citation>
    <scope>NUCLEOTIDE SEQUENCE</scope>
</reference>
<evidence type="ECO:0000313" key="2">
    <source>
        <dbReference type="EMBL" id="SVA00788.1"/>
    </source>
</evidence>
<dbReference type="AlphaFoldDB" id="A0A381SBV8"/>
<feature type="compositionally biased region" description="Acidic residues" evidence="1">
    <location>
        <begin position="98"/>
        <end position="123"/>
    </location>
</feature>
<proteinExistence type="predicted"/>